<name>A0A0F8YQS2_9ZZZZ</name>
<evidence type="ECO:0000313" key="1">
    <source>
        <dbReference type="EMBL" id="KKK83788.1"/>
    </source>
</evidence>
<reference evidence="1" key="1">
    <citation type="journal article" date="2015" name="Nature">
        <title>Complex archaea that bridge the gap between prokaryotes and eukaryotes.</title>
        <authorList>
            <person name="Spang A."/>
            <person name="Saw J.H."/>
            <person name="Jorgensen S.L."/>
            <person name="Zaremba-Niedzwiedzka K."/>
            <person name="Martijn J."/>
            <person name="Lind A.E."/>
            <person name="van Eijk R."/>
            <person name="Schleper C."/>
            <person name="Guy L."/>
            <person name="Ettema T.J."/>
        </authorList>
    </citation>
    <scope>NUCLEOTIDE SEQUENCE</scope>
</reference>
<protein>
    <submittedName>
        <fullName evidence="1">Uncharacterized protein</fullName>
    </submittedName>
</protein>
<comment type="caution">
    <text evidence="1">The sequence shown here is derived from an EMBL/GenBank/DDBJ whole genome shotgun (WGS) entry which is preliminary data.</text>
</comment>
<gene>
    <name evidence="1" type="ORF">LCGC14_2789880</name>
</gene>
<accession>A0A0F8YQS2</accession>
<sequence length="48" mass="5506">MGEEGVNNMKEKIAQRQKNTKDVKTSYILEELDRKFGIMDTNDMGVVT</sequence>
<dbReference type="EMBL" id="LAZR01052064">
    <property type="protein sequence ID" value="KKK83788.1"/>
    <property type="molecule type" value="Genomic_DNA"/>
</dbReference>
<proteinExistence type="predicted"/>
<dbReference type="AlphaFoldDB" id="A0A0F8YQS2"/>
<organism evidence="1">
    <name type="scientific">marine sediment metagenome</name>
    <dbReference type="NCBI Taxonomy" id="412755"/>
    <lineage>
        <taxon>unclassified sequences</taxon>
        <taxon>metagenomes</taxon>
        <taxon>ecological metagenomes</taxon>
    </lineage>
</organism>